<dbReference type="Gene3D" id="2.160.10.10">
    <property type="entry name" value="Hexapeptide repeat proteins"/>
    <property type="match status" value="1"/>
</dbReference>
<accession>X1AZI1</accession>
<dbReference type="SUPFAM" id="SSF51161">
    <property type="entry name" value="Trimeric LpxA-like enzymes"/>
    <property type="match status" value="1"/>
</dbReference>
<dbReference type="Pfam" id="PF00132">
    <property type="entry name" value="Hexapep"/>
    <property type="match status" value="1"/>
</dbReference>
<dbReference type="PANTHER" id="PTHR13061:SF29">
    <property type="entry name" value="GAMMA CARBONIC ANHYDRASE-LIKE 1, MITOCHONDRIAL-RELATED"/>
    <property type="match status" value="1"/>
</dbReference>
<dbReference type="InterPro" id="IPR050484">
    <property type="entry name" value="Transf_Hexapept/Carb_Anhydrase"/>
</dbReference>
<name>X1AZI1_9ZZZZ</name>
<reference evidence="1" key="1">
    <citation type="journal article" date="2014" name="Front. Microbiol.">
        <title>High frequency of phylogenetically diverse reductive dehalogenase-homologous genes in deep subseafloor sedimentary metagenomes.</title>
        <authorList>
            <person name="Kawai M."/>
            <person name="Futagami T."/>
            <person name="Toyoda A."/>
            <person name="Takaki Y."/>
            <person name="Nishi S."/>
            <person name="Hori S."/>
            <person name="Arai W."/>
            <person name="Tsubouchi T."/>
            <person name="Morono Y."/>
            <person name="Uchiyama I."/>
            <person name="Ito T."/>
            <person name="Fujiyama A."/>
            <person name="Inagaki F."/>
            <person name="Takami H."/>
        </authorList>
    </citation>
    <scope>NUCLEOTIDE SEQUENCE</scope>
    <source>
        <strain evidence="1">Expedition CK06-06</strain>
    </source>
</reference>
<dbReference type="PANTHER" id="PTHR13061">
    <property type="entry name" value="DYNACTIN SUBUNIT P25"/>
    <property type="match status" value="1"/>
</dbReference>
<dbReference type="CDD" id="cd04645">
    <property type="entry name" value="LbH_gamma_CA_like"/>
    <property type="match status" value="1"/>
</dbReference>
<dbReference type="AlphaFoldDB" id="X1AZI1"/>
<evidence type="ECO:0000313" key="1">
    <source>
        <dbReference type="EMBL" id="GAG65166.1"/>
    </source>
</evidence>
<evidence type="ECO:0008006" key="2">
    <source>
        <dbReference type="Google" id="ProtNLM"/>
    </source>
</evidence>
<protein>
    <recommendedName>
        <fullName evidence="2">Gamma carbonic anhydrase family protein</fullName>
    </recommendedName>
</protein>
<gene>
    <name evidence="1" type="ORF">S01H4_20530</name>
</gene>
<organism evidence="1">
    <name type="scientific">marine sediment metagenome</name>
    <dbReference type="NCBI Taxonomy" id="412755"/>
    <lineage>
        <taxon>unclassified sequences</taxon>
        <taxon>metagenomes</taxon>
        <taxon>ecological metagenomes</taxon>
    </lineage>
</organism>
<comment type="caution">
    <text evidence="1">The sequence shown here is derived from an EMBL/GenBank/DDBJ whole genome shotgun (WGS) entry which is preliminary data.</text>
</comment>
<dbReference type="InterPro" id="IPR001451">
    <property type="entry name" value="Hexapep"/>
</dbReference>
<sequence>EFEGKKPNIEKGTFVFPTADIIGNVTIGSNCYIGPGSVLRGDYGKIIIGSGCSIQENVVIHARPDEVTLIGNEVTLGHGCIIHNATLKDYSVVGMGAIVSDYVVLEEWAVLGEGGLARQGQKIQAGEIAVGIPAKVIGNIHNRMKIKEELILFKKKYIEMAARFSKTDALKKIG</sequence>
<dbReference type="InterPro" id="IPR047324">
    <property type="entry name" value="LbH_gamma_CA-like"/>
</dbReference>
<dbReference type="EMBL" id="BART01009236">
    <property type="protein sequence ID" value="GAG65166.1"/>
    <property type="molecule type" value="Genomic_DNA"/>
</dbReference>
<feature type="non-terminal residue" evidence="1">
    <location>
        <position position="1"/>
    </location>
</feature>
<proteinExistence type="predicted"/>
<dbReference type="InterPro" id="IPR011004">
    <property type="entry name" value="Trimer_LpxA-like_sf"/>
</dbReference>